<evidence type="ECO:0000313" key="2">
    <source>
        <dbReference type="Proteomes" id="UP000257109"/>
    </source>
</evidence>
<reference evidence="1" key="1">
    <citation type="submission" date="2018-05" db="EMBL/GenBank/DDBJ databases">
        <title>Draft genome of Mucuna pruriens seed.</title>
        <authorList>
            <person name="Nnadi N.E."/>
            <person name="Vos R."/>
            <person name="Hasami M.H."/>
            <person name="Devisetty U.K."/>
            <person name="Aguiy J.C."/>
        </authorList>
    </citation>
    <scope>NUCLEOTIDE SEQUENCE [LARGE SCALE GENOMIC DNA]</scope>
    <source>
        <strain evidence="1">JCA_2017</strain>
    </source>
</reference>
<evidence type="ECO:0008006" key="3">
    <source>
        <dbReference type="Google" id="ProtNLM"/>
    </source>
</evidence>
<evidence type="ECO:0000313" key="1">
    <source>
        <dbReference type="EMBL" id="RDX80482.1"/>
    </source>
</evidence>
<dbReference type="EMBL" id="QJKJ01008209">
    <property type="protein sequence ID" value="RDX80482.1"/>
    <property type="molecule type" value="Genomic_DNA"/>
</dbReference>
<dbReference type="Proteomes" id="UP000257109">
    <property type="component" value="Unassembled WGS sequence"/>
</dbReference>
<dbReference type="InterPro" id="IPR036397">
    <property type="entry name" value="RNaseH_sf"/>
</dbReference>
<dbReference type="GO" id="GO:0003676">
    <property type="term" value="F:nucleic acid binding"/>
    <property type="evidence" value="ECO:0007669"/>
    <property type="project" value="InterPro"/>
</dbReference>
<name>A0A371FQF1_MUCPR</name>
<feature type="non-terminal residue" evidence="1">
    <location>
        <position position="1"/>
    </location>
</feature>
<organism evidence="1 2">
    <name type="scientific">Mucuna pruriens</name>
    <name type="common">Velvet bean</name>
    <name type="synonym">Dolichos pruriens</name>
    <dbReference type="NCBI Taxonomy" id="157652"/>
    <lineage>
        <taxon>Eukaryota</taxon>
        <taxon>Viridiplantae</taxon>
        <taxon>Streptophyta</taxon>
        <taxon>Embryophyta</taxon>
        <taxon>Tracheophyta</taxon>
        <taxon>Spermatophyta</taxon>
        <taxon>Magnoliopsida</taxon>
        <taxon>eudicotyledons</taxon>
        <taxon>Gunneridae</taxon>
        <taxon>Pentapetalae</taxon>
        <taxon>rosids</taxon>
        <taxon>fabids</taxon>
        <taxon>Fabales</taxon>
        <taxon>Fabaceae</taxon>
        <taxon>Papilionoideae</taxon>
        <taxon>50 kb inversion clade</taxon>
        <taxon>NPAAA clade</taxon>
        <taxon>indigoferoid/millettioid clade</taxon>
        <taxon>Phaseoleae</taxon>
        <taxon>Mucuna</taxon>
    </lineage>
</organism>
<dbReference type="InterPro" id="IPR012337">
    <property type="entry name" value="RNaseH-like_sf"/>
</dbReference>
<dbReference type="Gene3D" id="3.30.420.10">
    <property type="entry name" value="Ribonuclease H-like superfamily/Ribonuclease H"/>
    <property type="match status" value="1"/>
</dbReference>
<gene>
    <name evidence="1" type="ORF">CR513_38963</name>
</gene>
<accession>A0A371FQF1</accession>
<proteinExistence type="predicted"/>
<keyword evidence="2" id="KW-1185">Reference proteome</keyword>
<protein>
    <recommendedName>
        <fullName evidence="3">Integrase catalytic domain-containing protein</fullName>
    </recommendedName>
</protein>
<comment type="caution">
    <text evidence="1">The sequence shown here is derived from an EMBL/GenBank/DDBJ whole genome shotgun (WGS) entry which is preliminary data.</text>
</comment>
<dbReference type="OrthoDB" id="1433105at2759"/>
<dbReference type="SUPFAM" id="SSF53098">
    <property type="entry name" value="Ribonuclease H-like"/>
    <property type="match status" value="1"/>
</dbReference>
<sequence length="115" mass="13519">MAFSYSGGRYIKTFSPSNWTNYFTKWVEVEPIMTITAKRIICRFRLPSIIVSDNDMQFTSQLLANRVILRGLKRRLEEAKGRQGCFSARTLERKEGPAYLEHDEFTYVLYLKHKS</sequence>
<dbReference type="AlphaFoldDB" id="A0A371FQF1"/>